<comment type="caution">
    <text evidence="2">The sequence shown here is derived from an EMBL/GenBank/DDBJ whole genome shotgun (WGS) entry which is preliminary data.</text>
</comment>
<evidence type="ECO:0000313" key="3">
    <source>
        <dbReference type="Proteomes" id="UP001054945"/>
    </source>
</evidence>
<evidence type="ECO:0000256" key="1">
    <source>
        <dbReference type="SAM" id="MobiDB-lite"/>
    </source>
</evidence>
<dbReference type="EMBL" id="BPLR01013589">
    <property type="protein sequence ID" value="GIY62172.1"/>
    <property type="molecule type" value="Genomic_DNA"/>
</dbReference>
<name>A0AAV4UWJ8_CAEEX</name>
<organism evidence="2 3">
    <name type="scientific">Caerostris extrusa</name>
    <name type="common">Bark spider</name>
    <name type="synonym">Caerostris bankana</name>
    <dbReference type="NCBI Taxonomy" id="172846"/>
    <lineage>
        <taxon>Eukaryota</taxon>
        <taxon>Metazoa</taxon>
        <taxon>Ecdysozoa</taxon>
        <taxon>Arthropoda</taxon>
        <taxon>Chelicerata</taxon>
        <taxon>Arachnida</taxon>
        <taxon>Araneae</taxon>
        <taxon>Araneomorphae</taxon>
        <taxon>Entelegynae</taxon>
        <taxon>Araneoidea</taxon>
        <taxon>Araneidae</taxon>
        <taxon>Caerostris</taxon>
    </lineage>
</organism>
<accession>A0AAV4UWJ8</accession>
<dbReference type="Proteomes" id="UP001054945">
    <property type="component" value="Unassembled WGS sequence"/>
</dbReference>
<evidence type="ECO:0000313" key="2">
    <source>
        <dbReference type="EMBL" id="GIY62172.1"/>
    </source>
</evidence>
<feature type="region of interest" description="Disordered" evidence="1">
    <location>
        <begin position="1"/>
        <end position="23"/>
    </location>
</feature>
<proteinExistence type="predicted"/>
<reference evidence="2 3" key="1">
    <citation type="submission" date="2021-06" db="EMBL/GenBank/DDBJ databases">
        <title>Caerostris extrusa draft genome.</title>
        <authorList>
            <person name="Kono N."/>
            <person name="Arakawa K."/>
        </authorList>
    </citation>
    <scope>NUCLEOTIDE SEQUENCE [LARGE SCALE GENOMIC DNA]</scope>
</reference>
<dbReference type="AlphaFoldDB" id="A0AAV4UWJ8"/>
<protein>
    <submittedName>
        <fullName evidence="2">Uncharacterized protein</fullName>
    </submittedName>
</protein>
<gene>
    <name evidence="2" type="ORF">CEXT_434411</name>
</gene>
<keyword evidence="3" id="KW-1185">Reference proteome</keyword>
<sequence length="69" mass="8156">MIFSDYEDNINDNVEDDDVENDDVGLIDNDMVESNEILIDAEMHIRRSSNRERVNSVQRRINFFNSFQS</sequence>